<dbReference type="AlphaFoldDB" id="A0A0J9X325"/>
<name>A0A0J9X325_GEOCN</name>
<feature type="compositionally biased region" description="Basic residues" evidence="1">
    <location>
        <begin position="96"/>
        <end position="108"/>
    </location>
</feature>
<gene>
    <name evidence="3" type="ORF">BN980_GECA01s07941g</name>
</gene>
<dbReference type="Pfam" id="PF05205">
    <property type="entry name" value="COMPASS-Shg1"/>
    <property type="match status" value="1"/>
</dbReference>
<reference evidence="3" key="1">
    <citation type="submission" date="2014-03" db="EMBL/GenBank/DDBJ databases">
        <authorList>
            <person name="Casaregola S."/>
        </authorList>
    </citation>
    <scope>NUCLEOTIDE SEQUENCE [LARGE SCALE GENOMIC DNA]</scope>
    <source>
        <strain evidence="3">CLIB 918</strain>
    </source>
</reference>
<evidence type="ECO:0000259" key="2">
    <source>
        <dbReference type="Pfam" id="PF05205"/>
    </source>
</evidence>
<dbReference type="InterPro" id="IPR055264">
    <property type="entry name" value="BOD1/SHG1_dom"/>
</dbReference>
<feature type="compositionally biased region" description="Basic and acidic residues" evidence="1">
    <location>
        <begin position="130"/>
        <end position="140"/>
    </location>
</feature>
<evidence type="ECO:0000313" key="3">
    <source>
        <dbReference type="EMBL" id="CDO51541.1"/>
    </source>
</evidence>
<dbReference type="STRING" id="1173061.A0A0J9X325"/>
<dbReference type="OrthoDB" id="4095743at2759"/>
<accession>A0A0J9X325</accession>
<organism evidence="3 4">
    <name type="scientific">Geotrichum candidum</name>
    <name type="common">Oospora lactis</name>
    <name type="synonym">Dipodascus geotrichum</name>
    <dbReference type="NCBI Taxonomy" id="1173061"/>
    <lineage>
        <taxon>Eukaryota</taxon>
        <taxon>Fungi</taxon>
        <taxon>Dikarya</taxon>
        <taxon>Ascomycota</taxon>
        <taxon>Saccharomycotina</taxon>
        <taxon>Dipodascomycetes</taxon>
        <taxon>Dipodascales</taxon>
        <taxon>Dipodascaceae</taxon>
        <taxon>Geotrichum</taxon>
    </lineage>
</organism>
<feature type="compositionally biased region" description="Basic and acidic residues" evidence="1">
    <location>
        <begin position="157"/>
        <end position="174"/>
    </location>
</feature>
<dbReference type="EMBL" id="CCBN010000001">
    <property type="protein sequence ID" value="CDO51541.1"/>
    <property type="molecule type" value="Genomic_DNA"/>
</dbReference>
<proteinExistence type="predicted"/>
<feature type="compositionally biased region" description="Polar residues" evidence="1">
    <location>
        <begin position="109"/>
        <end position="119"/>
    </location>
</feature>
<evidence type="ECO:0000313" key="4">
    <source>
        <dbReference type="Proteomes" id="UP000242525"/>
    </source>
</evidence>
<feature type="domain" description="BOD1/SHG1" evidence="2">
    <location>
        <begin position="12"/>
        <end position="79"/>
    </location>
</feature>
<keyword evidence="4" id="KW-1185">Reference proteome</keyword>
<comment type="caution">
    <text evidence="3">The sequence shown here is derived from an EMBL/GenBank/DDBJ whole genome shotgun (WGS) entry which is preliminary data.</text>
</comment>
<protein>
    <submittedName>
        <fullName evidence="3">Similar to Saccharomyces cerevisiae YBR258C SHG1 Subunit of the COMPASS (Set1C) complex</fullName>
    </submittedName>
</protein>
<dbReference type="Proteomes" id="UP000242525">
    <property type="component" value="Unassembled WGS sequence"/>
</dbReference>
<evidence type="ECO:0000256" key="1">
    <source>
        <dbReference type="SAM" id="MobiDB-lite"/>
    </source>
</evidence>
<sequence>MSRPLSPEAAAVINEFKRSGQFDKLRKSLFQEFKESSTHNDLRLAVKDVVDSQVSKDRGLLRRERGKGAALIEGSLSLHSGLDSPATRDRSSTRYRSSHHHPQQHRHPNSSNNTGSVSAPSRPAGTDVFGKAHEYVRKNTVDSVGLWKNVSEQVEGINKDLDAKGKDAKESSKQ</sequence>
<feature type="region of interest" description="Disordered" evidence="1">
    <location>
        <begin position="72"/>
        <end position="174"/>
    </location>
</feature>